<evidence type="ECO:0000259" key="1">
    <source>
        <dbReference type="Pfam" id="PF00443"/>
    </source>
</evidence>
<name>A0A9N8W2D1_9GLOM</name>
<evidence type="ECO:0000313" key="2">
    <source>
        <dbReference type="EMBL" id="CAG8474771.1"/>
    </source>
</evidence>
<feature type="domain" description="Peptidase C19 ubiquitin carboxyl-terminal hydrolase" evidence="1">
    <location>
        <begin position="46"/>
        <end position="109"/>
    </location>
</feature>
<accession>A0A9N8W2D1</accession>
<dbReference type="SUPFAM" id="SSF54001">
    <property type="entry name" value="Cysteine proteinases"/>
    <property type="match status" value="1"/>
</dbReference>
<dbReference type="OrthoDB" id="292964at2759"/>
<evidence type="ECO:0000313" key="3">
    <source>
        <dbReference type="Proteomes" id="UP000789405"/>
    </source>
</evidence>
<gene>
    <name evidence="2" type="ORF">DERYTH_LOCUS1631</name>
</gene>
<dbReference type="EMBL" id="CAJVPY010000468">
    <property type="protein sequence ID" value="CAG8474771.1"/>
    <property type="molecule type" value="Genomic_DNA"/>
</dbReference>
<keyword evidence="3" id="KW-1185">Reference proteome</keyword>
<dbReference type="Gene3D" id="3.90.70.10">
    <property type="entry name" value="Cysteine proteinases"/>
    <property type="match status" value="1"/>
</dbReference>
<dbReference type="InterPro" id="IPR001394">
    <property type="entry name" value="Peptidase_C19_UCH"/>
</dbReference>
<dbReference type="Proteomes" id="UP000789405">
    <property type="component" value="Unassembled WGS sequence"/>
</dbReference>
<protein>
    <submittedName>
        <fullName evidence="2">21223_t:CDS:1</fullName>
    </submittedName>
</protein>
<sequence>MKQQNQTLTVPQIANRKKLKRRKMIVGEKRTLVKCKPKQETNKPIISRKCQKTPLITLECIDKRATHIKLVTFKEAIGCFAPQFFGFEQQDSQEFLAYLLDDLHEDLNINYHYSQINYQNDDI</sequence>
<dbReference type="AlphaFoldDB" id="A0A9N8W2D1"/>
<dbReference type="GO" id="GO:0004843">
    <property type="term" value="F:cysteine-type deubiquitinase activity"/>
    <property type="evidence" value="ECO:0007669"/>
    <property type="project" value="InterPro"/>
</dbReference>
<dbReference type="Pfam" id="PF00443">
    <property type="entry name" value="UCH"/>
    <property type="match status" value="1"/>
</dbReference>
<proteinExistence type="predicted"/>
<dbReference type="GO" id="GO:0016579">
    <property type="term" value="P:protein deubiquitination"/>
    <property type="evidence" value="ECO:0007669"/>
    <property type="project" value="InterPro"/>
</dbReference>
<organism evidence="2 3">
    <name type="scientific">Dentiscutata erythropus</name>
    <dbReference type="NCBI Taxonomy" id="1348616"/>
    <lineage>
        <taxon>Eukaryota</taxon>
        <taxon>Fungi</taxon>
        <taxon>Fungi incertae sedis</taxon>
        <taxon>Mucoromycota</taxon>
        <taxon>Glomeromycotina</taxon>
        <taxon>Glomeromycetes</taxon>
        <taxon>Diversisporales</taxon>
        <taxon>Gigasporaceae</taxon>
        <taxon>Dentiscutata</taxon>
    </lineage>
</organism>
<comment type="caution">
    <text evidence="2">The sequence shown here is derived from an EMBL/GenBank/DDBJ whole genome shotgun (WGS) entry which is preliminary data.</text>
</comment>
<reference evidence="2" key="1">
    <citation type="submission" date="2021-06" db="EMBL/GenBank/DDBJ databases">
        <authorList>
            <person name="Kallberg Y."/>
            <person name="Tangrot J."/>
            <person name="Rosling A."/>
        </authorList>
    </citation>
    <scope>NUCLEOTIDE SEQUENCE</scope>
    <source>
        <strain evidence="2">MA453B</strain>
    </source>
</reference>
<dbReference type="InterPro" id="IPR038765">
    <property type="entry name" value="Papain-like_cys_pep_sf"/>
</dbReference>